<dbReference type="Pfam" id="PF01627">
    <property type="entry name" value="Hpt"/>
    <property type="match status" value="1"/>
</dbReference>
<keyword evidence="1" id="KW-0597">Phosphoprotein</keyword>
<protein>
    <submittedName>
        <fullName evidence="4">Hpt domain-containing protein</fullName>
    </submittedName>
</protein>
<dbReference type="GO" id="GO:0004672">
    <property type="term" value="F:protein kinase activity"/>
    <property type="evidence" value="ECO:0007669"/>
    <property type="project" value="UniProtKB-ARBA"/>
</dbReference>
<organism evidence="4 5">
    <name type="scientific">Gaoshiqia sediminis</name>
    <dbReference type="NCBI Taxonomy" id="2986998"/>
    <lineage>
        <taxon>Bacteria</taxon>
        <taxon>Pseudomonadati</taxon>
        <taxon>Bacteroidota</taxon>
        <taxon>Bacteroidia</taxon>
        <taxon>Marinilabiliales</taxon>
        <taxon>Prolixibacteraceae</taxon>
        <taxon>Gaoshiqia</taxon>
    </lineage>
</organism>
<evidence type="ECO:0000313" key="4">
    <source>
        <dbReference type="EMBL" id="MCW0481947.1"/>
    </source>
</evidence>
<evidence type="ECO:0000256" key="1">
    <source>
        <dbReference type="PROSITE-ProRule" id="PRU00110"/>
    </source>
</evidence>
<dbReference type="Proteomes" id="UP001163821">
    <property type="component" value="Unassembled WGS sequence"/>
</dbReference>
<accession>A0AA41YBV1</accession>
<gene>
    <name evidence="4" type="ORF">N2K84_04335</name>
</gene>
<name>A0AA41YBV1_9BACT</name>
<sequence length="118" mass="13899">METQRLTNLNYLEEVTGGEAEIMKEFIEMFFEQIPEFRDGLRIHLNNQQWKELGELAHKAKSSVMTFGLNDLGMRLKQLQLKTQQLIEIETYEAHVEDFEKVIALAEQELKDELKNLE</sequence>
<dbReference type="GO" id="GO:0000160">
    <property type="term" value="P:phosphorelay signal transduction system"/>
    <property type="evidence" value="ECO:0007669"/>
    <property type="project" value="InterPro"/>
</dbReference>
<dbReference type="AlphaFoldDB" id="A0AA41YBV1"/>
<keyword evidence="5" id="KW-1185">Reference proteome</keyword>
<evidence type="ECO:0000259" key="3">
    <source>
        <dbReference type="PROSITE" id="PS50894"/>
    </source>
</evidence>
<dbReference type="EMBL" id="JAPAAF010000004">
    <property type="protein sequence ID" value="MCW0481947.1"/>
    <property type="molecule type" value="Genomic_DNA"/>
</dbReference>
<feature type="coiled-coil region" evidence="2">
    <location>
        <begin position="89"/>
        <end position="116"/>
    </location>
</feature>
<evidence type="ECO:0000256" key="2">
    <source>
        <dbReference type="SAM" id="Coils"/>
    </source>
</evidence>
<dbReference type="Gene3D" id="1.20.120.160">
    <property type="entry name" value="HPT domain"/>
    <property type="match status" value="1"/>
</dbReference>
<evidence type="ECO:0000313" key="5">
    <source>
        <dbReference type="Proteomes" id="UP001163821"/>
    </source>
</evidence>
<keyword evidence="2" id="KW-0175">Coiled coil</keyword>
<proteinExistence type="predicted"/>
<feature type="domain" description="HPt" evidence="3">
    <location>
        <begin position="19"/>
        <end position="118"/>
    </location>
</feature>
<feature type="modified residue" description="Phosphohistidine" evidence="1">
    <location>
        <position position="58"/>
    </location>
</feature>
<dbReference type="InterPro" id="IPR008207">
    <property type="entry name" value="Sig_transdc_His_kin_Hpt_dom"/>
</dbReference>
<dbReference type="InterPro" id="IPR036641">
    <property type="entry name" value="HPT_dom_sf"/>
</dbReference>
<dbReference type="RefSeq" id="WP_282590556.1">
    <property type="nucleotide sequence ID" value="NZ_JAPAAF010000004.1"/>
</dbReference>
<comment type="caution">
    <text evidence="4">The sequence shown here is derived from an EMBL/GenBank/DDBJ whole genome shotgun (WGS) entry which is preliminary data.</text>
</comment>
<dbReference type="PROSITE" id="PS50894">
    <property type="entry name" value="HPT"/>
    <property type="match status" value="1"/>
</dbReference>
<reference evidence="4" key="1">
    <citation type="submission" date="2022-10" db="EMBL/GenBank/DDBJ databases">
        <title>Gaoshiqiia sediminis gen. nov., sp. nov., isolated from coastal sediment.</title>
        <authorList>
            <person name="Yu W.X."/>
            <person name="Mu D.S."/>
            <person name="Du J.Z."/>
            <person name="Liang Y.Q."/>
        </authorList>
    </citation>
    <scope>NUCLEOTIDE SEQUENCE</scope>
    <source>
        <strain evidence="4">A06</strain>
    </source>
</reference>
<dbReference type="SUPFAM" id="SSF47226">
    <property type="entry name" value="Histidine-containing phosphotransfer domain, HPT domain"/>
    <property type="match status" value="1"/>
</dbReference>